<feature type="signal peptide" evidence="1">
    <location>
        <begin position="1"/>
        <end position="25"/>
    </location>
</feature>
<dbReference type="RefSeq" id="WP_183191904.1">
    <property type="nucleotide sequence ID" value="NZ_JACICD010000013.1"/>
</dbReference>
<keyword evidence="3" id="KW-1185">Reference proteome</keyword>
<evidence type="ECO:0000313" key="2">
    <source>
        <dbReference type="EMBL" id="MBB3773694.1"/>
    </source>
</evidence>
<reference evidence="2 3" key="1">
    <citation type="submission" date="2020-08" db="EMBL/GenBank/DDBJ databases">
        <title>Genomic Encyclopedia of Type Strains, Phase IV (KMG-IV): sequencing the most valuable type-strain genomes for metagenomic binning, comparative biology and taxonomic classification.</title>
        <authorList>
            <person name="Goeker M."/>
        </authorList>
    </citation>
    <scope>NUCLEOTIDE SEQUENCE [LARGE SCALE GENOMIC DNA]</scope>
    <source>
        <strain evidence="2 3">DSM 5895</strain>
    </source>
</reference>
<evidence type="ECO:0000256" key="1">
    <source>
        <dbReference type="SAM" id="SignalP"/>
    </source>
</evidence>
<accession>A0A839ZFZ5</accession>
<proteinExistence type="predicted"/>
<protein>
    <submittedName>
        <fullName evidence="2">Uncharacterized protein</fullName>
    </submittedName>
</protein>
<sequence length="381" mass="41139">MRKGLHSGAALIACLALPLAAPVRAAEPVPIADFMIMDVCVDAGDRILPGLVPGDAACTRRRDIRPGETPPYELRNFLNPGNGCSEDGGTVAKLNRPVAREGTTRIVSSTLNVAVSACAGTRGRPGEAGEGGASIQWYDEGYGFIMGSYSPVALSIYQTPLCRDGSTSSRRFFRGWVIGPAAVPAVGATGFGVFEGRLATGAASQLSATCPTRYRRALTTWLVAPMRYKSGRELASIVSSHFAQVSRDGLSPGETMQMEQTYWTREFGLSRWEKWAREGWVHPRSGRPAADLARELYQRGRCSAPVEGSFDISPRTRFAPAPGHDDTRDGAYVRAIVDPQTGARTLWYMTLCEDYTNIHPLAAGKAPPDVSPIADRAYWNP</sequence>
<comment type="caution">
    <text evidence="2">The sequence shown here is derived from an EMBL/GenBank/DDBJ whole genome shotgun (WGS) entry which is preliminary data.</text>
</comment>
<dbReference type="EMBL" id="JACICD010000013">
    <property type="protein sequence ID" value="MBB3773694.1"/>
    <property type="molecule type" value="Genomic_DNA"/>
</dbReference>
<keyword evidence="1" id="KW-0732">Signal</keyword>
<feature type="chain" id="PRO_5032972578" evidence="1">
    <location>
        <begin position="26"/>
        <end position="381"/>
    </location>
</feature>
<organism evidence="2 3">
    <name type="scientific">Ancylobacter tetraedralis</name>
    <dbReference type="NCBI Taxonomy" id="217068"/>
    <lineage>
        <taxon>Bacteria</taxon>
        <taxon>Pseudomonadati</taxon>
        <taxon>Pseudomonadota</taxon>
        <taxon>Alphaproteobacteria</taxon>
        <taxon>Hyphomicrobiales</taxon>
        <taxon>Xanthobacteraceae</taxon>
        <taxon>Ancylobacter</taxon>
    </lineage>
</organism>
<gene>
    <name evidence="2" type="ORF">FHS55_004338</name>
</gene>
<name>A0A839ZFZ5_9HYPH</name>
<dbReference type="AlphaFoldDB" id="A0A839ZFZ5"/>
<dbReference type="Proteomes" id="UP000533469">
    <property type="component" value="Unassembled WGS sequence"/>
</dbReference>
<evidence type="ECO:0000313" key="3">
    <source>
        <dbReference type="Proteomes" id="UP000533469"/>
    </source>
</evidence>